<evidence type="ECO:0000313" key="3">
    <source>
        <dbReference type="WBParaSite" id="GPLIN_000026700"/>
    </source>
</evidence>
<evidence type="ECO:0000256" key="1">
    <source>
        <dbReference type="SAM" id="MobiDB-lite"/>
    </source>
</evidence>
<keyword evidence="2" id="KW-1185">Reference proteome</keyword>
<name>A0A183BI38_GLOPA</name>
<reference evidence="3" key="3">
    <citation type="submission" date="2016-06" db="UniProtKB">
        <authorList>
            <consortium name="WormBaseParasite"/>
        </authorList>
    </citation>
    <scope>IDENTIFICATION</scope>
</reference>
<protein>
    <submittedName>
        <fullName evidence="3">MAGE domain-containing protein</fullName>
    </submittedName>
</protein>
<reference evidence="2" key="1">
    <citation type="submission" date="2013-12" db="EMBL/GenBank/DDBJ databases">
        <authorList>
            <person name="Aslett M."/>
        </authorList>
    </citation>
    <scope>NUCLEOTIDE SEQUENCE [LARGE SCALE GENOMIC DNA]</scope>
    <source>
        <strain evidence="2">Lindley</strain>
    </source>
</reference>
<organism evidence="2 3">
    <name type="scientific">Globodera pallida</name>
    <name type="common">Potato cyst nematode worm</name>
    <name type="synonym">Heterodera pallida</name>
    <dbReference type="NCBI Taxonomy" id="36090"/>
    <lineage>
        <taxon>Eukaryota</taxon>
        <taxon>Metazoa</taxon>
        <taxon>Ecdysozoa</taxon>
        <taxon>Nematoda</taxon>
        <taxon>Chromadorea</taxon>
        <taxon>Rhabditida</taxon>
        <taxon>Tylenchina</taxon>
        <taxon>Tylenchomorpha</taxon>
        <taxon>Tylenchoidea</taxon>
        <taxon>Heteroderidae</taxon>
        <taxon>Heteroderinae</taxon>
        <taxon>Globodera</taxon>
    </lineage>
</organism>
<feature type="region of interest" description="Disordered" evidence="1">
    <location>
        <begin position="46"/>
        <end position="159"/>
    </location>
</feature>
<reference evidence="2" key="2">
    <citation type="submission" date="2014-05" db="EMBL/GenBank/DDBJ databases">
        <title>The genome and life-stage specific transcriptomes of Globodera pallida elucidate key aspects of plant parasitism by a cyst nematode.</title>
        <authorList>
            <person name="Cotton J.A."/>
            <person name="Lilley C.J."/>
            <person name="Jones L.M."/>
            <person name="Kikuchi T."/>
            <person name="Reid A.J."/>
            <person name="Thorpe P."/>
            <person name="Tsai I.J."/>
            <person name="Beasley H."/>
            <person name="Blok V."/>
            <person name="Cock P.J.A."/>
            <person name="Van den Akker S.E."/>
            <person name="Holroyd N."/>
            <person name="Hunt M."/>
            <person name="Mantelin S."/>
            <person name="Naghra H."/>
            <person name="Pain A."/>
            <person name="Palomares-Rius J.E."/>
            <person name="Zarowiecki M."/>
            <person name="Berriman M."/>
            <person name="Jones J.T."/>
            <person name="Urwin P.E."/>
        </authorList>
    </citation>
    <scope>NUCLEOTIDE SEQUENCE [LARGE SCALE GENOMIC DNA]</scope>
    <source>
        <strain evidence="2">Lindley</strain>
    </source>
</reference>
<dbReference type="Proteomes" id="UP000050741">
    <property type="component" value="Unassembled WGS sequence"/>
</dbReference>
<dbReference type="AlphaFoldDB" id="A0A183BI38"/>
<sequence length="268" mass="29818">MADESKSIRCSDQSFRSDAFCPTARTIGRGLARLLANPVPWPSALHTRGHVDTVPVGSGNGQPEQDYGKRGDQKDGTAHWLKNSKNGKDAKKHEELQQQGANHSPRVISGRDASRQPIKTKNESSDDDEEAEDERANAKEWANRNGNSANGPPTANGKQTIGELTKYDRYLYSAVISTFMHVHKSTTISKLHNYLSENYSNGNLFRSVFPDQAELLEFVRANCKNIRCTEVSANEIALLWSEDSEQQMVRLLLKVGKVLMINEVAYAD</sequence>
<accession>A0A183BI38</accession>
<feature type="compositionally biased region" description="Basic and acidic residues" evidence="1">
    <location>
        <begin position="86"/>
        <end position="96"/>
    </location>
</feature>
<feature type="compositionally biased region" description="Basic and acidic residues" evidence="1">
    <location>
        <begin position="66"/>
        <end position="77"/>
    </location>
</feature>
<evidence type="ECO:0000313" key="2">
    <source>
        <dbReference type="Proteomes" id="UP000050741"/>
    </source>
</evidence>
<feature type="compositionally biased region" description="Polar residues" evidence="1">
    <location>
        <begin position="144"/>
        <end position="159"/>
    </location>
</feature>
<proteinExistence type="predicted"/>
<dbReference type="WBParaSite" id="GPLIN_000026700">
    <property type="protein sequence ID" value="GPLIN_000026700"/>
    <property type="gene ID" value="GPLIN_000026700"/>
</dbReference>